<comment type="caution">
    <text evidence="1">The sequence shown here is derived from an EMBL/GenBank/DDBJ whole genome shotgun (WGS) entry which is preliminary data.</text>
</comment>
<evidence type="ECO:0000313" key="1">
    <source>
        <dbReference type="EMBL" id="KAJ7768286.1"/>
    </source>
</evidence>
<dbReference type="InterPro" id="IPR032675">
    <property type="entry name" value="LRR_dom_sf"/>
</dbReference>
<dbReference type="SUPFAM" id="SSF52047">
    <property type="entry name" value="RNI-like"/>
    <property type="match status" value="1"/>
</dbReference>
<reference evidence="1" key="1">
    <citation type="submission" date="2023-03" db="EMBL/GenBank/DDBJ databases">
        <title>Massive genome expansion in bonnet fungi (Mycena s.s.) driven by repeated elements and novel gene families across ecological guilds.</title>
        <authorList>
            <consortium name="Lawrence Berkeley National Laboratory"/>
            <person name="Harder C.B."/>
            <person name="Miyauchi S."/>
            <person name="Viragh M."/>
            <person name="Kuo A."/>
            <person name="Thoen E."/>
            <person name="Andreopoulos B."/>
            <person name="Lu D."/>
            <person name="Skrede I."/>
            <person name="Drula E."/>
            <person name="Henrissat B."/>
            <person name="Morin E."/>
            <person name="Kohler A."/>
            <person name="Barry K."/>
            <person name="LaButti K."/>
            <person name="Morin E."/>
            <person name="Salamov A."/>
            <person name="Lipzen A."/>
            <person name="Mereny Z."/>
            <person name="Hegedus B."/>
            <person name="Baldrian P."/>
            <person name="Stursova M."/>
            <person name="Weitz H."/>
            <person name="Taylor A."/>
            <person name="Grigoriev I.V."/>
            <person name="Nagy L.G."/>
            <person name="Martin F."/>
            <person name="Kauserud H."/>
        </authorList>
    </citation>
    <scope>NUCLEOTIDE SEQUENCE</scope>
    <source>
        <strain evidence="1">CBHHK182m</strain>
    </source>
</reference>
<proteinExistence type="predicted"/>
<organism evidence="1 2">
    <name type="scientific">Mycena metata</name>
    <dbReference type="NCBI Taxonomy" id="1033252"/>
    <lineage>
        <taxon>Eukaryota</taxon>
        <taxon>Fungi</taxon>
        <taxon>Dikarya</taxon>
        <taxon>Basidiomycota</taxon>
        <taxon>Agaricomycotina</taxon>
        <taxon>Agaricomycetes</taxon>
        <taxon>Agaricomycetidae</taxon>
        <taxon>Agaricales</taxon>
        <taxon>Marasmiineae</taxon>
        <taxon>Mycenaceae</taxon>
        <taxon>Mycena</taxon>
    </lineage>
</organism>
<dbReference type="Proteomes" id="UP001215598">
    <property type="component" value="Unassembled WGS sequence"/>
</dbReference>
<evidence type="ECO:0000313" key="2">
    <source>
        <dbReference type="Proteomes" id="UP001215598"/>
    </source>
</evidence>
<evidence type="ECO:0008006" key="3">
    <source>
        <dbReference type="Google" id="ProtNLM"/>
    </source>
</evidence>
<sequence>MSIQVPQELVDQIVDYLAHDPSSLKACSLVSRAWVLRTRPHLFRLCSLCLNSENIIAFRDLLASPMDCTFLPHVRSITARRNPLDSVDHCFNEIVPELQRLTGVHALEMITAISPDVDTDEIFRTGFIASFPRVTRLVLDCYFQGDTPQQPLPLIETICLFPALEELDIKDLSYRIATPGATAVPPQSLRNLLIRAPTTLPVLTWLLASDGLRSVDTLRLPQLISWNVPSMREALRQCQSLCQLDIFYRRNVPNLSMHPNLRSLVLRGLYPGFTHADDIIMFLSQLGTPKLERLTLVTQRAVLSRHWDLGPLDAFLASERFPHLASVTFAADPEDEHSQAHPEDEALLSKLLPLLRASSCVLSVGRLSVSLDTFSV</sequence>
<dbReference type="AlphaFoldDB" id="A0AAD7JQG4"/>
<dbReference type="EMBL" id="JARKIB010000020">
    <property type="protein sequence ID" value="KAJ7768286.1"/>
    <property type="molecule type" value="Genomic_DNA"/>
</dbReference>
<gene>
    <name evidence="1" type="ORF">B0H16DRAFT_312855</name>
</gene>
<keyword evidence="2" id="KW-1185">Reference proteome</keyword>
<protein>
    <recommendedName>
        <fullName evidence="3">F-box domain-containing protein</fullName>
    </recommendedName>
</protein>
<name>A0AAD7JQG4_9AGAR</name>
<dbReference type="Gene3D" id="3.80.10.10">
    <property type="entry name" value="Ribonuclease Inhibitor"/>
    <property type="match status" value="1"/>
</dbReference>
<accession>A0AAD7JQG4</accession>